<evidence type="ECO:0000313" key="1">
    <source>
        <dbReference type="EMBL" id="SRX93236.1"/>
    </source>
</evidence>
<evidence type="ECO:0000313" key="2">
    <source>
        <dbReference type="Proteomes" id="UP000252015"/>
    </source>
</evidence>
<dbReference type="Proteomes" id="UP000252015">
    <property type="component" value="Unassembled WGS sequence"/>
</dbReference>
<dbReference type="RefSeq" id="WP_113964818.1">
    <property type="nucleotide sequence ID" value="NZ_UEGW01000001.1"/>
</dbReference>
<organism evidence="1 2">
    <name type="scientific">Mycobacterium shimoidei</name>
    <dbReference type="NCBI Taxonomy" id="29313"/>
    <lineage>
        <taxon>Bacteria</taxon>
        <taxon>Bacillati</taxon>
        <taxon>Actinomycetota</taxon>
        <taxon>Actinomycetes</taxon>
        <taxon>Mycobacteriales</taxon>
        <taxon>Mycobacteriaceae</taxon>
        <taxon>Mycobacterium</taxon>
    </lineage>
</organism>
<protein>
    <submittedName>
        <fullName evidence="1">Uncharacterized protein</fullName>
    </submittedName>
</protein>
<keyword evidence="2" id="KW-1185">Reference proteome</keyword>
<proteinExistence type="predicted"/>
<reference evidence="1 2" key="1">
    <citation type="submission" date="2018-05" db="EMBL/GenBank/DDBJ databases">
        <authorList>
            <consortium name="IHU Genomes"/>
        </authorList>
    </citation>
    <scope>NUCLEOTIDE SEQUENCE [LARGE SCALE GENOMIC DNA]</scope>
    <source>
        <strain evidence="1 2">P7336</strain>
    </source>
</reference>
<accession>A0A375YWJ0</accession>
<gene>
    <name evidence="1" type="ORF">MSP7336_01472</name>
</gene>
<name>A0A375YWJ0_MYCSH</name>
<sequence length="85" mass="9336">MPANRCPQGHEIRSAADRDKFGYCRKCKAERERRRRVGNSAALMVVRAFEAAGVRFEHDGVPVAPAEVAKALAELYEAGALPELP</sequence>
<dbReference type="EMBL" id="UEGW01000001">
    <property type="protein sequence ID" value="SRX93236.1"/>
    <property type="molecule type" value="Genomic_DNA"/>
</dbReference>
<dbReference type="AlphaFoldDB" id="A0A375YWJ0"/>